<feature type="chain" id="PRO_5035159097" evidence="1">
    <location>
        <begin position="19"/>
        <end position="235"/>
    </location>
</feature>
<accession>A0A8J2PMN3</accession>
<reference evidence="2" key="1">
    <citation type="submission" date="2021-06" db="EMBL/GenBank/DDBJ databases">
        <authorList>
            <person name="Hodson N. C."/>
            <person name="Mongue J. A."/>
            <person name="Jaron S. K."/>
        </authorList>
    </citation>
    <scope>NUCLEOTIDE SEQUENCE</scope>
</reference>
<evidence type="ECO:0000313" key="3">
    <source>
        <dbReference type="Proteomes" id="UP000708208"/>
    </source>
</evidence>
<protein>
    <submittedName>
        <fullName evidence="2">Uncharacterized protein</fullName>
    </submittedName>
</protein>
<proteinExistence type="predicted"/>
<feature type="signal peptide" evidence="1">
    <location>
        <begin position="1"/>
        <end position="18"/>
    </location>
</feature>
<dbReference type="AlphaFoldDB" id="A0A8J2PMN3"/>
<dbReference type="EMBL" id="CAJVCH010550689">
    <property type="protein sequence ID" value="CAG7829245.1"/>
    <property type="molecule type" value="Genomic_DNA"/>
</dbReference>
<keyword evidence="1" id="KW-0732">Signal</keyword>
<gene>
    <name evidence="2" type="ORF">AFUS01_LOCUS39119</name>
</gene>
<evidence type="ECO:0000256" key="1">
    <source>
        <dbReference type="SAM" id="SignalP"/>
    </source>
</evidence>
<dbReference type="OrthoDB" id="10539546at2759"/>
<name>A0A8J2PMN3_9HEXA</name>
<evidence type="ECO:0000313" key="2">
    <source>
        <dbReference type="EMBL" id="CAG7829245.1"/>
    </source>
</evidence>
<sequence length="235" mass="27424">MYAFNLFIFVMILLGAHSLDCNYPKGDSNFYVPMTRKAQFFLREAELMAMEATDSVLPNRQLTTKIRLDMEAIRAQFPIVRNITHRKKWAPGKLRFQSISPDDLRRINETEYGPIKIRHLNIRYRAVENTLNITYLNFPKLYNPLVLGPALLEMLGIESEPVMSIFRDGDDTIFNAETSNYIFVKGSGKCFISCEQKHFWLFMVKCNKNREVVLIKDYMVRYNTLDSPVPTDLFI</sequence>
<comment type="caution">
    <text evidence="2">The sequence shown here is derived from an EMBL/GenBank/DDBJ whole genome shotgun (WGS) entry which is preliminary data.</text>
</comment>
<dbReference type="Proteomes" id="UP000708208">
    <property type="component" value="Unassembled WGS sequence"/>
</dbReference>
<organism evidence="2 3">
    <name type="scientific">Allacma fusca</name>
    <dbReference type="NCBI Taxonomy" id="39272"/>
    <lineage>
        <taxon>Eukaryota</taxon>
        <taxon>Metazoa</taxon>
        <taxon>Ecdysozoa</taxon>
        <taxon>Arthropoda</taxon>
        <taxon>Hexapoda</taxon>
        <taxon>Collembola</taxon>
        <taxon>Symphypleona</taxon>
        <taxon>Sminthuridae</taxon>
        <taxon>Allacma</taxon>
    </lineage>
</organism>
<keyword evidence="3" id="KW-1185">Reference proteome</keyword>